<evidence type="ECO:0000256" key="4">
    <source>
        <dbReference type="ARBA" id="ARBA00022989"/>
    </source>
</evidence>
<dbReference type="Proteomes" id="UP000515804">
    <property type="component" value="Chromosome"/>
</dbReference>
<comment type="similarity">
    <text evidence="2">Belongs to the ABC-2 integral membrane protein family.</text>
</comment>
<feature type="transmembrane region" description="Helical" evidence="6">
    <location>
        <begin position="33"/>
        <end position="52"/>
    </location>
</feature>
<dbReference type="InterPro" id="IPR051784">
    <property type="entry name" value="Nod_factor_ABC_transporter"/>
</dbReference>
<dbReference type="GO" id="GO:0140359">
    <property type="term" value="F:ABC-type transporter activity"/>
    <property type="evidence" value="ECO:0007669"/>
    <property type="project" value="InterPro"/>
</dbReference>
<feature type="transmembrane region" description="Helical" evidence="6">
    <location>
        <begin position="175"/>
        <end position="193"/>
    </location>
</feature>
<dbReference type="AlphaFoldDB" id="A0A7G9STT0"/>
<name>A0A7G9STT0_9GAMM</name>
<dbReference type="GO" id="GO:0043190">
    <property type="term" value="C:ATP-binding cassette (ABC) transporter complex"/>
    <property type="evidence" value="ECO:0007669"/>
    <property type="project" value="InterPro"/>
</dbReference>
<dbReference type="PRINTS" id="PR00164">
    <property type="entry name" value="ABC2TRNSPORT"/>
</dbReference>
<dbReference type="PIRSF" id="PIRSF006648">
    <property type="entry name" value="DrrB"/>
    <property type="match status" value="1"/>
</dbReference>
<dbReference type="InterPro" id="IPR013525">
    <property type="entry name" value="ABC2_TM"/>
</dbReference>
<dbReference type="KEGG" id="tcn:H9L16_06800"/>
<proteinExistence type="inferred from homology"/>
<dbReference type="RefSeq" id="WP_187553769.1">
    <property type="nucleotide sequence ID" value="NZ_BMZL01000002.1"/>
</dbReference>
<feature type="transmembrane region" description="Helical" evidence="6">
    <location>
        <begin position="228"/>
        <end position="246"/>
    </location>
</feature>
<evidence type="ECO:0000256" key="2">
    <source>
        <dbReference type="ARBA" id="ARBA00007783"/>
    </source>
</evidence>
<dbReference type="PANTHER" id="PTHR43229">
    <property type="entry name" value="NODULATION PROTEIN J"/>
    <property type="match status" value="1"/>
</dbReference>
<dbReference type="PANTHER" id="PTHR43229:SF2">
    <property type="entry name" value="NODULATION PROTEIN J"/>
    <property type="match status" value="1"/>
</dbReference>
<sequence>MNAIVHHATYSSWRSYLQEAKCEFLRMLREPSFCLPVICFPVLFYLLFGVLLDKGTGGASQYLLATYGAFGVIGAGLFGFGVTIAVDREKGLLRLKRALPVPPGAMLLAKMVMAMLFAAIISLVLAVIAATVAGVVLEPSQWIRLFVINVLGVLPFCAIGLYVGSLVGGNAAPALLNMLYLPMAFLSGLWLPLTMLPDILSTIAPVWPAYHLGQLALKVVGFDMGQPIGMHVAVLLGITALFFVLAQRRLSAAE</sequence>
<feature type="domain" description="ABC-2 type transporter transmembrane" evidence="7">
    <location>
        <begin position="22"/>
        <end position="216"/>
    </location>
</feature>
<feature type="transmembrane region" description="Helical" evidence="6">
    <location>
        <begin position="64"/>
        <end position="86"/>
    </location>
</feature>
<evidence type="ECO:0000259" key="7">
    <source>
        <dbReference type="Pfam" id="PF01061"/>
    </source>
</evidence>
<keyword evidence="9" id="KW-1185">Reference proteome</keyword>
<evidence type="ECO:0000256" key="3">
    <source>
        <dbReference type="ARBA" id="ARBA00022692"/>
    </source>
</evidence>
<dbReference type="InterPro" id="IPR000412">
    <property type="entry name" value="ABC_2_transport"/>
</dbReference>
<evidence type="ECO:0000256" key="5">
    <source>
        <dbReference type="ARBA" id="ARBA00023136"/>
    </source>
</evidence>
<keyword evidence="3 6" id="KW-0812">Transmembrane</keyword>
<evidence type="ECO:0000256" key="6">
    <source>
        <dbReference type="SAM" id="Phobius"/>
    </source>
</evidence>
<gene>
    <name evidence="8" type="ORF">H9L16_06800</name>
</gene>
<evidence type="ECO:0000313" key="9">
    <source>
        <dbReference type="Proteomes" id="UP000515804"/>
    </source>
</evidence>
<keyword evidence="4 6" id="KW-1133">Transmembrane helix</keyword>
<comment type="subcellular location">
    <subcellularLocation>
        <location evidence="1">Membrane</location>
        <topology evidence="1">Multi-pass membrane protein</topology>
    </subcellularLocation>
</comment>
<protein>
    <submittedName>
        <fullName evidence="8">ABC transporter permease</fullName>
    </submittedName>
</protein>
<dbReference type="Pfam" id="PF01061">
    <property type="entry name" value="ABC2_membrane"/>
    <property type="match status" value="1"/>
</dbReference>
<evidence type="ECO:0000256" key="1">
    <source>
        <dbReference type="ARBA" id="ARBA00004141"/>
    </source>
</evidence>
<keyword evidence="5 6" id="KW-0472">Membrane</keyword>
<accession>A0A7G9STT0</accession>
<organism evidence="8 9">
    <name type="scientific">Thermomonas carbonis</name>
    <dbReference type="NCBI Taxonomy" id="1463158"/>
    <lineage>
        <taxon>Bacteria</taxon>
        <taxon>Pseudomonadati</taxon>
        <taxon>Pseudomonadota</taxon>
        <taxon>Gammaproteobacteria</taxon>
        <taxon>Lysobacterales</taxon>
        <taxon>Lysobacteraceae</taxon>
        <taxon>Thermomonas</taxon>
    </lineage>
</organism>
<reference evidence="8 9" key="1">
    <citation type="submission" date="2020-08" db="EMBL/GenBank/DDBJ databases">
        <title>Genome sequence of Thermomonas carbonis KCTC 42013T.</title>
        <authorList>
            <person name="Hyun D.-W."/>
            <person name="Bae J.-W."/>
        </authorList>
    </citation>
    <scope>NUCLEOTIDE SEQUENCE [LARGE SCALE GENOMIC DNA]</scope>
    <source>
        <strain evidence="8 9">KCTC 42013</strain>
    </source>
</reference>
<dbReference type="EMBL" id="CP060719">
    <property type="protein sequence ID" value="QNN71255.1"/>
    <property type="molecule type" value="Genomic_DNA"/>
</dbReference>
<feature type="transmembrane region" description="Helical" evidence="6">
    <location>
        <begin position="142"/>
        <end position="163"/>
    </location>
</feature>
<feature type="transmembrane region" description="Helical" evidence="6">
    <location>
        <begin position="107"/>
        <end position="136"/>
    </location>
</feature>
<evidence type="ECO:0000313" key="8">
    <source>
        <dbReference type="EMBL" id="QNN71255.1"/>
    </source>
</evidence>